<dbReference type="SMART" id="SM00325">
    <property type="entry name" value="RhoGEF"/>
    <property type="match status" value="1"/>
</dbReference>
<dbReference type="InterPro" id="IPR036047">
    <property type="entry name" value="F-box-like_dom_sf"/>
</dbReference>
<dbReference type="SUPFAM" id="SSF50729">
    <property type="entry name" value="PH domain-like"/>
    <property type="match status" value="1"/>
</dbReference>
<dbReference type="PROSITE" id="PS50010">
    <property type="entry name" value="DH_2"/>
    <property type="match status" value="1"/>
</dbReference>
<organism evidence="3 4">
    <name type="scientific">Oryzias latipes</name>
    <name type="common">Japanese rice fish</name>
    <name type="synonym">Japanese killifish</name>
    <dbReference type="NCBI Taxonomy" id="8090"/>
    <lineage>
        <taxon>Eukaryota</taxon>
        <taxon>Metazoa</taxon>
        <taxon>Chordata</taxon>
        <taxon>Craniata</taxon>
        <taxon>Vertebrata</taxon>
        <taxon>Euteleostomi</taxon>
        <taxon>Actinopterygii</taxon>
        <taxon>Neopterygii</taxon>
        <taxon>Teleostei</taxon>
        <taxon>Neoteleostei</taxon>
        <taxon>Acanthomorphata</taxon>
        <taxon>Ovalentaria</taxon>
        <taxon>Atherinomorphae</taxon>
        <taxon>Beloniformes</taxon>
        <taxon>Adrianichthyidae</taxon>
        <taxon>Oryziinae</taxon>
        <taxon>Oryzias</taxon>
    </lineage>
</organism>
<dbReference type="InterPro" id="IPR011993">
    <property type="entry name" value="PH-like_dom_sf"/>
</dbReference>
<feature type="region of interest" description="Disordered" evidence="1">
    <location>
        <begin position="1"/>
        <end position="21"/>
    </location>
</feature>
<evidence type="ECO:0000313" key="3">
    <source>
        <dbReference type="Ensembl" id="ENSORLP00015035531.1"/>
    </source>
</evidence>
<feature type="region of interest" description="Disordered" evidence="1">
    <location>
        <begin position="264"/>
        <end position="286"/>
    </location>
</feature>
<reference evidence="3 4" key="2">
    <citation type="submission" date="2017-04" db="EMBL/GenBank/DDBJ databases">
        <title>CpG methylation of centromeres and impact of large insertions on vertebrate speciation.</title>
        <authorList>
            <person name="Ichikawa K."/>
            <person name="Yoshimura J."/>
            <person name="Morishita S."/>
        </authorList>
    </citation>
    <scope>NUCLEOTIDE SEQUENCE</scope>
    <source>
        <strain evidence="3 4">HSOK</strain>
    </source>
</reference>
<dbReference type="Gene3D" id="2.30.29.30">
    <property type="entry name" value="Pleckstrin-homology domain (PH domain)/Phosphotyrosine-binding domain (PTB)"/>
    <property type="match status" value="1"/>
</dbReference>
<dbReference type="CDD" id="cd22958">
    <property type="entry name" value="DD_DPY30_SDC1-like"/>
    <property type="match status" value="1"/>
</dbReference>
<dbReference type="Gene3D" id="1.20.900.10">
    <property type="entry name" value="Dbl homology (DH) domain"/>
    <property type="match status" value="1"/>
</dbReference>
<proteinExistence type="predicted"/>
<dbReference type="InterPro" id="IPR035899">
    <property type="entry name" value="DBL_dom_sf"/>
</dbReference>
<sequence length="963" mass="108911">MSLTNSRRESNSRSDTRFSTWTPLSDKQGNLQLFEERVSLVTRWFDLWTRAQREHLLRSLLARCSKSQLSSCRDWLTEMVPVSQLDFTAVLPRFLSLYIMSFLSPLDLCRAAKVSWYWRILTEQDCLWVDRCVRRGWFLPYTPAEKEFGAWKNHYISCVSTLDLLTSQETQEVRHALVQKNASVTEEEEDLRKERKIRLQTRQQIQEEKGWTMRTRKVWGSNTKLQGATGGGGSWITRPRSESPLSSLPSLSWPLRALKSSPQTMTARQSLERIPTPSVYRPPSPPKVSSYISSPTLLLLISNRIPAYELVLNGVKAGVIVVLYDHRGALSALLSQVEGAISGLQVQRLGLLAPGRTEEVHVLDRSCLTEKSLLSPDHREFWEKISGLVAPAQEGGGIDIFCPLAASAAGVALIHALSSLTGLEVSSPVGLATGSFQNILGEWSSSEVHVGFAAQHPAAPPLQYVNEDVLHGWCRQAEWLEEALQELRSSVEASLQQLSLQARGRALGYFLSEVICLDKLCMPKELSVALTQGLTAITRQNETRPLEFLSSFLKECSEDKDEETTGKDEQNPSESPSCSIQTPELQLQQSAFDWRAAAASELLHSETLYLGRLSAVMKVYQEPLTAALNSHKAILSHADIQIIFTAVSQLLQINRVFHGDLQTRLQQWSADQCVGDVFVKLGFQLKVYTNYLNNYTTVLHTIDKCREAKPAFRAFLKTMDRTLATHMLSLQELLLCPVWRIHEYVTLLQVLSSHTNPDHPDCKHLHAALNTMLQFRQFIQQLKRNSQTDQSIEETQRLIQGCPILREDNRRLIISQDAALLRGSDDQIPESLRTFEHVSDVGLFLFSDALVLTRKSVQHTPFTLTQRSTHTFMASVALSSLTVREILHTRCEFLSHHVVLLLHSWKFLLLTGFLKFFFRADVCHAFILEGPCRFWVCATERDRDRKRFLSVLQSAIKSALTGH</sequence>
<name>A0A3P9JT00_ORYLA</name>
<dbReference type="InterPro" id="IPR001810">
    <property type="entry name" value="F-box_dom"/>
</dbReference>
<dbReference type="CDD" id="cd00160">
    <property type="entry name" value="RhoGEF"/>
    <property type="match status" value="1"/>
</dbReference>
<evidence type="ECO:0000259" key="2">
    <source>
        <dbReference type="PROSITE" id="PS50010"/>
    </source>
</evidence>
<dbReference type="InterPro" id="IPR052805">
    <property type="entry name" value="GEF_Ubiquitin-Prot_Reg"/>
</dbReference>
<reference key="1">
    <citation type="journal article" date="2007" name="Nature">
        <title>The medaka draft genome and insights into vertebrate genome evolution.</title>
        <authorList>
            <person name="Kasahara M."/>
            <person name="Naruse K."/>
            <person name="Sasaki S."/>
            <person name="Nakatani Y."/>
            <person name="Qu W."/>
            <person name="Ahsan B."/>
            <person name="Yamada T."/>
            <person name="Nagayasu Y."/>
            <person name="Doi K."/>
            <person name="Kasai Y."/>
            <person name="Jindo T."/>
            <person name="Kobayashi D."/>
            <person name="Shimada A."/>
            <person name="Toyoda A."/>
            <person name="Kuroki Y."/>
            <person name="Fujiyama A."/>
            <person name="Sasaki T."/>
            <person name="Shimizu A."/>
            <person name="Asakawa S."/>
            <person name="Shimizu N."/>
            <person name="Hashimoto S."/>
            <person name="Yang J."/>
            <person name="Lee Y."/>
            <person name="Matsushima K."/>
            <person name="Sugano S."/>
            <person name="Sakaizumi M."/>
            <person name="Narita T."/>
            <person name="Ohishi K."/>
            <person name="Haga S."/>
            <person name="Ohta F."/>
            <person name="Nomoto H."/>
            <person name="Nogata K."/>
            <person name="Morishita T."/>
            <person name="Endo T."/>
            <person name="Shin-I T."/>
            <person name="Takeda H."/>
            <person name="Morishita S."/>
            <person name="Kohara Y."/>
        </authorList>
    </citation>
    <scope>NUCLEOTIDE SEQUENCE [LARGE SCALE GENOMIC DNA]</scope>
    <source>
        <strain>Hd-rR</strain>
    </source>
</reference>
<dbReference type="SUPFAM" id="SSF48065">
    <property type="entry name" value="DBL homology domain (DH-domain)"/>
    <property type="match status" value="1"/>
</dbReference>
<dbReference type="PANTHER" id="PTHR46857">
    <property type="entry name" value="EPITHELIAL CELL-TRANSFORMING SEQUENCE 2 ONCOGENE-LIKE"/>
    <property type="match status" value="1"/>
</dbReference>
<dbReference type="InterPro" id="IPR000219">
    <property type="entry name" value="DH_dom"/>
</dbReference>
<protein>
    <submittedName>
        <fullName evidence="3">Coiled-coil domain containing 28A</fullName>
    </submittedName>
</protein>
<feature type="region of interest" description="Disordered" evidence="1">
    <location>
        <begin position="559"/>
        <end position="579"/>
    </location>
</feature>
<dbReference type="Pfam" id="PF12937">
    <property type="entry name" value="F-box-like"/>
    <property type="match status" value="1"/>
</dbReference>
<dbReference type="Pfam" id="PF00621">
    <property type="entry name" value="RhoGEF"/>
    <property type="match status" value="1"/>
</dbReference>
<dbReference type="Pfam" id="PF14252">
    <property type="entry name" value="DUF4347"/>
    <property type="match status" value="1"/>
</dbReference>
<evidence type="ECO:0000313" key="4">
    <source>
        <dbReference type="Proteomes" id="UP000265200"/>
    </source>
</evidence>
<dbReference type="InterPro" id="IPR025592">
    <property type="entry name" value="DUF4347"/>
</dbReference>
<dbReference type="Ensembl" id="ENSORLT00015036243.1">
    <property type="protein sequence ID" value="ENSORLP00015035531.1"/>
    <property type="gene ID" value="ENSORLG00015022194.1"/>
</dbReference>
<dbReference type="SUPFAM" id="SSF81383">
    <property type="entry name" value="F-box domain"/>
    <property type="match status" value="1"/>
</dbReference>
<dbReference type="SMART" id="SM00256">
    <property type="entry name" value="FBOX"/>
    <property type="match status" value="1"/>
</dbReference>
<feature type="region of interest" description="Disordered" evidence="1">
    <location>
        <begin position="227"/>
        <end position="248"/>
    </location>
</feature>
<dbReference type="GO" id="GO:0005085">
    <property type="term" value="F:guanyl-nucleotide exchange factor activity"/>
    <property type="evidence" value="ECO:0007669"/>
    <property type="project" value="InterPro"/>
</dbReference>
<feature type="domain" description="DH" evidence="2">
    <location>
        <begin position="594"/>
        <end position="782"/>
    </location>
</feature>
<dbReference type="Gene3D" id="1.20.1280.50">
    <property type="match status" value="1"/>
</dbReference>
<dbReference type="Proteomes" id="UP000265200">
    <property type="component" value="Chromosome 2"/>
</dbReference>
<reference evidence="3" key="3">
    <citation type="submission" date="2025-08" db="UniProtKB">
        <authorList>
            <consortium name="Ensembl"/>
        </authorList>
    </citation>
    <scope>IDENTIFICATION</scope>
    <source>
        <strain evidence="3">HSOK</strain>
    </source>
</reference>
<dbReference type="AlphaFoldDB" id="A0A3P9JT00"/>
<reference evidence="3" key="4">
    <citation type="submission" date="2025-09" db="UniProtKB">
        <authorList>
            <consortium name="Ensembl"/>
        </authorList>
    </citation>
    <scope>IDENTIFICATION</scope>
    <source>
        <strain evidence="3">HSOK</strain>
    </source>
</reference>
<accession>A0A3P9JT00</accession>
<feature type="compositionally biased region" description="Basic and acidic residues" evidence="1">
    <location>
        <begin position="1"/>
        <end position="16"/>
    </location>
</feature>
<evidence type="ECO:0000256" key="1">
    <source>
        <dbReference type="SAM" id="MobiDB-lite"/>
    </source>
</evidence>
<dbReference type="PANTHER" id="PTHR46857:SF1">
    <property type="entry name" value="EPITHELIAL CELL-TRANSFORMING SEQUENCE 2 ONCOGENE-LIKE"/>
    <property type="match status" value="1"/>
</dbReference>